<dbReference type="GO" id="GO:0047527">
    <property type="term" value="F:2,3-dihydroxybenzoate-serine ligase activity"/>
    <property type="evidence" value="ECO:0007669"/>
    <property type="project" value="TreeGrafter"/>
</dbReference>
<gene>
    <name evidence="5" type="ORF">BJ992_000353</name>
</gene>
<dbReference type="PANTHER" id="PTHR45527:SF1">
    <property type="entry name" value="FATTY ACID SYNTHASE"/>
    <property type="match status" value="1"/>
</dbReference>
<dbReference type="InterPro" id="IPR009081">
    <property type="entry name" value="PP-bd_ACP"/>
</dbReference>
<comment type="cofactor">
    <cofactor evidence="1">
        <name>pantetheine 4'-phosphate</name>
        <dbReference type="ChEBI" id="CHEBI:47942"/>
    </cofactor>
</comment>
<dbReference type="PROSITE" id="PS50075">
    <property type="entry name" value="CARRIER"/>
    <property type="match status" value="1"/>
</dbReference>
<dbReference type="Pfam" id="PF00550">
    <property type="entry name" value="PP-binding"/>
    <property type="match status" value="1"/>
</dbReference>
<sequence length="1020" mass="107998">MIGSPQSGSPRASTVPDQILAQARRSPRRVAVESAGDRLTYAQVAAEAAGVAAHLRRLGAGPGDLVAVAVPRGVDLIPALLGVQLSGAAYLPLDPEHPAGRLSDIVADAGAAILLTADAAGSRGVRAATRVHLNDIAVPAGPVPPAGPDPASAAYVIYTSGSTGRPKGVMVTHAAFANFIASMRERPGLPDDVVLPAVTTVSFDIAGLELFLPLTTGGRVVVARKAEAGDPRRLSALLAATDARVMQATPITWRLLLEAGWSPPSGFTVLCGGEKLPADLAERLLDEDIVLWDLYGPTETTVWSSVTRHEPGRPAEFHPVRETSLHLLDDRLQPVPSGTAGELYIGGTGVATGYLGRSPLTATRFVADPFATTAGARLYRTGDLARRHADGRIEILGRGDDQIKIRGFRIEPGEIEHLLARHDGVAEAAVRAFGDTDEATHLVAYIRPAERENPPDARLLRLHLARSAPAYMIPARFVVLPDFPRTANGKLNRAALPDPAGSAHQAAPDTAPASADWQAAGSVEQRIAKIVAEVLGQPSIGVHEDFFSLGGDSLRAIQIVLRLNEELETEIPINALFETRTVYGLAAQLEAGSVPDPGSVPLLDGRGPRLSAAQWRLWLHQLAAPHSTVDNAPLAVRLPGPLDVEALEVALAGLLDRHPTLRTYFTQDDSGLPAPVVAPADLVPLNVEDGDPRAVLAEELARPFDLAAGPPVRFRLVRGDEDAGGVLLMVVHRIAADDRSLELVARQVRAAYRGRTVPVPPLGYTDFSEWQRVFSASPAARRHLDFWRDTLAGLSPAELPADRPRPATRDWRGGTVAFDVPPDVVRSLSETAAGHDTTLSVALLAGLHAVLARCAGGSDLAVGMPVSGRDRPELENVVGMIEDTTVVRVGLDRHWTFTGLLARVREAVLAAADHAVLPFEDVVAAVAETAGTHEPGRNPLFDVLFSFHPIPADPPGFPMPDAPGTRYDLSCHLTERPDGGLDGRLVYATRLFDKATVAGLASTYVDVLKQAGADDEGTAA</sequence>
<reference evidence="5 6" key="1">
    <citation type="submission" date="2020-08" db="EMBL/GenBank/DDBJ databases">
        <title>Sequencing the genomes of 1000 actinobacteria strains.</title>
        <authorList>
            <person name="Klenk H.-P."/>
        </authorList>
    </citation>
    <scope>NUCLEOTIDE SEQUENCE [LARGE SCALE GENOMIC DNA]</scope>
    <source>
        <strain evidence="5 6">DSM 44936</strain>
    </source>
</reference>
<dbReference type="SUPFAM" id="SSF52777">
    <property type="entry name" value="CoA-dependent acyltransferases"/>
    <property type="match status" value="2"/>
</dbReference>
<dbReference type="InterPro" id="IPR025110">
    <property type="entry name" value="AMP-bd_C"/>
</dbReference>
<dbReference type="EMBL" id="JACHIU010000001">
    <property type="protein sequence ID" value="MBB6470922.1"/>
    <property type="molecule type" value="Genomic_DNA"/>
</dbReference>
<dbReference type="GO" id="GO:0009366">
    <property type="term" value="C:enterobactin synthetase complex"/>
    <property type="evidence" value="ECO:0007669"/>
    <property type="project" value="TreeGrafter"/>
</dbReference>
<dbReference type="GO" id="GO:0008610">
    <property type="term" value="P:lipid biosynthetic process"/>
    <property type="evidence" value="ECO:0007669"/>
    <property type="project" value="UniProtKB-ARBA"/>
</dbReference>
<dbReference type="InterPro" id="IPR020806">
    <property type="entry name" value="PKS_PP-bd"/>
</dbReference>
<name>A0A7X0IC31_9ACTN</name>
<keyword evidence="3" id="KW-0597">Phosphoprotein</keyword>
<feature type="domain" description="Carrier" evidence="4">
    <location>
        <begin position="518"/>
        <end position="593"/>
    </location>
</feature>
<dbReference type="Gene3D" id="3.30.559.10">
    <property type="entry name" value="Chloramphenicol acetyltransferase-like domain"/>
    <property type="match status" value="1"/>
</dbReference>
<dbReference type="GO" id="GO:0005829">
    <property type="term" value="C:cytosol"/>
    <property type="evidence" value="ECO:0007669"/>
    <property type="project" value="TreeGrafter"/>
</dbReference>
<dbReference type="Gene3D" id="2.30.38.10">
    <property type="entry name" value="Luciferase, Domain 3"/>
    <property type="match status" value="1"/>
</dbReference>
<accession>A0A7X0IC31</accession>
<keyword evidence="2" id="KW-0596">Phosphopantetheine</keyword>
<dbReference type="PROSITE" id="PS00455">
    <property type="entry name" value="AMP_BINDING"/>
    <property type="match status" value="1"/>
</dbReference>
<evidence type="ECO:0000313" key="6">
    <source>
        <dbReference type="Proteomes" id="UP000555564"/>
    </source>
</evidence>
<dbReference type="PANTHER" id="PTHR45527">
    <property type="entry name" value="NONRIBOSOMAL PEPTIDE SYNTHETASE"/>
    <property type="match status" value="1"/>
</dbReference>
<dbReference type="InterPro" id="IPR036736">
    <property type="entry name" value="ACP-like_sf"/>
</dbReference>
<dbReference type="InterPro" id="IPR020845">
    <property type="entry name" value="AMP-binding_CS"/>
</dbReference>
<dbReference type="Pfam" id="PF13193">
    <property type="entry name" value="AMP-binding_C"/>
    <property type="match status" value="1"/>
</dbReference>
<dbReference type="AlphaFoldDB" id="A0A7X0IC31"/>
<dbReference type="RefSeq" id="WP_184978216.1">
    <property type="nucleotide sequence ID" value="NZ_JACHIU010000001.1"/>
</dbReference>
<dbReference type="Gene3D" id="3.40.50.980">
    <property type="match status" value="2"/>
</dbReference>
<dbReference type="InterPro" id="IPR010071">
    <property type="entry name" value="AA_adenyl_dom"/>
</dbReference>
<dbReference type="Gene3D" id="1.10.1200.10">
    <property type="entry name" value="ACP-like"/>
    <property type="match status" value="1"/>
</dbReference>
<dbReference type="CDD" id="cd19531">
    <property type="entry name" value="LCL_NRPS-like"/>
    <property type="match status" value="1"/>
</dbReference>
<evidence type="ECO:0000313" key="5">
    <source>
        <dbReference type="EMBL" id="MBB6470922.1"/>
    </source>
</evidence>
<dbReference type="Pfam" id="PF00668">
    <property type="entry name" value="Condensation"/>
    <property type="match status" value="1"/>
</dbReference>
<dbReference type="SMART" id="SM00823">
    <property type="entry name" value="PKS_PP"/>
    <property type="match status" value="1"/>
</dbReference>
<dbReference type="FunFam" id="2.30.38.10:FF:000001">
    <property type="entry name" value="Non-ribosomal peptide synthetase PvdI"/>
    <property type="match status" value="1"/>
</dbReference>
<dbReference type="InterPro" id="IPR045851">
    <property type="entry name" value="AMP-bd_C_sf"/>
</dbReference>
<dbReference type="Proteomes" id="UP000555564">
    <property type="component" value="Unassembled WGS sequence"/>
</dbReference>
<evidence type="ECO:0000256" key="2">
    <source>
        <dbReference type="ARBA" id="ARBA00022450"/>
    </source>
</evidence>
<dbReference type="Gene3D" id="3.30.300.30">
    <property type="match status" value="1"/>
</dbReference>
<dbReference type="SUPFAM" id="SSF56801">
    <property type="entry name" value="Acetyl-CoA synthetase-like"/>
    <property type="match status" value="1"/>
</dbReference>
<dbReference type="NCBIfam" id="TIGR01733">
    <property type="entry name" value="AA-adenyl-dom"/>
    <property type="match status" value="1"/>
</dbReference>
<dbReference type="GO" id="GO:0009239">
    <property type="term" value="P:enterobactin biosynthetic process"/>
    <property type="evidence" value="ECO:0007669"/>
    <property type="project" value="TreeGrafter"/>
</dbReference>
<evidence type="ECO:0000256" key="3">
    <source>
        <dbReference type="ARBA" id="ARBA00022553"/>
    </source>
</evidence>
<dbReference type="InterPro" id="IPR001242">
    <property type="entry name" value="Condensation_dom"/>
</dbReference>
<protein>
    <submittedName>
        <fullName evidence="5">Amino acid adenylation domain-containing protein</fullName>
    </submittedName>
</protein>
<proteinExistence type="predicted"/>
<dbReference type="GO" id="GO:0043041">
    <property type="term" value="P:amino acid activation for nonribosomal peptide biosynthetic process"/>
    <property type="evidence" value="ECO:0007669"/>
    <property type="project" value="TreeGrafter"/>
</dbReference>
<dbReference type="GO" id="GO:0031177">
    <property type="term" value="F:phosphopantetheine binding"/>
    <property type="evidence" value="ECO:0007669"/>
    <property type="project" value="InterPro"/>
</dbReference>
<dbReference type="Gene3D" id="3.30.559.30">
    <property type="entry name" value="Nonribosomal peptide synthetase, condensation domain"/>
    <property type="match status" value="1"/>
</dbReference>
<dbReference type="SUPFAM" id="SSF47336">
    <property type="entry name" value="ACP-like"/>
    <property type="match status" value="1"/>
</dbReference>
<dbReference type="InterPro" id="IPR023213">
    <property type="entry name" value="CAT-like_dom_sf"/>
</dbReference>
<dbReference type="InterPro" id="IPR000873">
    <property type="entry name" value="AMP-dep_synth/lig_dom"/>
</dbReference>
<evidence type="ECO:0000256" key="1">
    <source>
        <dbReference type="ARBA" id="ARBA00001957"/>
    </source>
</evidence>
<organism evidence="5 6">
    <name type="scientific">Sphaerisporangium rubeum</name>
    <dbReference type="NCBI Taxonomy" id="321317"/>
    <lineage>
        <taxon>Bacteria</taxon>
        <taxon>Bacillati</taxon>
        <taxon>Actinomycetota</taxon>
        <taxon>Actinomycetes</taxon>
        <taxon>Streptosporangiales</taxon>
        <taxon>Streptosporangiaceae</taxon>
        <taxon>Sphaerisporangium</taxon>
    </lineage>
</organism>
<evidence type="ECO:0000259" key="4">
    <source>
        <dbReference type="PROSITE" id="PS50075"/>
    </source>
</evidence>
<dbReference type="Pfam" id="PF00501">
    <property type="entry name" value="AMP-binding"/>
    <property type="match status" value="1"/>
</dbReference>
<comment type="caution">
    <text evidence="5">The sequence shown here is derived from an EMBL/GenBank/DDBJ whole genome shotgun (WGS) entry which is preliminary data.</text>
</comment>
<keyword evidence="6" id="KW-1185">Reference proteome</keyword>